<feature type="transmembrane region" description="Helical" evidence="1">
    <location>
        <begin position="21"/>
        <end position="40"/>
    </location>
</feature>
<feature type="transmembrane region" description="Helical" evidence="1">
    <location>
        <begin position="340"/>
        <end position="359"/>
    </location>
</feature>
<keyword evidence="1" id="KW-0472">Membrane</keyword>
<evidence type="ECO:0008006" key="3">
    <source>
        <dbReference type="Google" id="ProtNLM"/>
    </source>
</evidence>
<accession>A0A6S6T835</accession>
<feature type="transmembrane region" description="Helical" evidence="1">
    <location>
        <begin position="218"/>
        <end position="240"/>
    </location>
</feature>
<dbReference type="AlphaFoldDB" id="A0A6S6T835"/>
<protein>
    <recommendedName>
        <fullName evidence="3">DUF4153 domain-containing protein</fullName>
    </recommendedName>
</protein>
<name>A0A6S6T835_9BACT</name>
<dbReference type="Pfam" id="PF13687">
    <property type="entry name" value="DUF4153"/>
    <property type="match status" value="1"/>
</dbReference>
<dbReference type="InterPro" id="IPR025291">
    <property type="entry name" value="DUF4153"/>
</dbReference>
<feature type="transmembrane region" description="Helical" evidence="1">
    <location>
        <begin position="52"/>
        <end position="70"/>
    </location>
</feature>
<feature type="transmembrane region" description="Helical" evidence="1">
    <location>
        <begin position="77"/>
        <end position="94"/>
    </location>
</feature>
<feature type="transmembrane region" description="Helical" evidence="1">
    <location>
        <begin position="179"/>
        <end position="197"/>
    </location>
</feature>
<evidence type="ECO:0000313" key="2">
    <source>
        <dbReference type="EMBL" id="CAA6816962.1"/>
    </source>
</evidence>
<feature type="transmembrane region" description="Helical" evidence="1">
    <location>
        <begin position="252"/>
        <end position="272"/>
    </location>
</feature>
<gene>
    <name evidence="2" type="ORF">HELGO_WM45145</name>
</gene>
<proteinExistence type="predicted"/>
<reference evidence="2" key="1">
    <citation type="submission" date="2020-01" db="EMBL/GenBank/DDBJ databases">
        <authorList>
            <person name="Meier V. D."/>
            <person name="Meier V D."/>
        </authorList>
    </citation>
    <scope>NUCLEOTIDE SEQUENCE</scope>
    <source>
        <strain evidence="2">HLG_WM_MAG_02</strain>
    </source>
</reference>
<feature type="transmembrane region" description="Helical" evidence="1">
    <location>
        <begin position="138"/>
        <end position="167"/>
    </location>
</feature>
<keyword evidence="1" id="KW-1133">Transmembrane helix</keyword>
<feature type="transmembrane region" description="Helical" evidence="1">
    <location>
        <begin position="106"/>
        <end position="126"/>
    </location>
</feature>
<evidence type="ECO:0000256" key="1">
    <source>
        <dbReference type="SAM" id="Phobius"/>
    </source>
</evidence>
<organism evidence="2">
    <name type="scientific">uncultured Sulfurovum sp</name>
    <dbReference type="NCBI Taxonomy" id="269237"/>
    <lineage>
        <taxon>Bacteria</taxon>
        <taxon>Pseudomonadati</taxon>
        <taxon>Campylobacterota</taxon>
        <taxon>Epsilonproteobacteria</taxon>
        <taxon>Campylobacterales</taxon>
        <taxon>Sulfurovaceae</taxon>
        <taxon>Sulfurovum</taxon>
        <taxon>environmental samples</taxon>
    </lineage>
</organism>
<feature type="transmembrane region" description="Helical" evidence="1">
    <location>
        <begin position="284"/>
        <end position="302"/>
    </location>
</feature>
<feature type="transmembrane region" description="Helical" evidence="1">
    <location>
        <begin position="314"/>
        <end position="333"/>
    </location>
</feature>
<sequence>MSSIYEKIDNRIETFLSTLKRFPLASFSALLITMIFLVLIDTNHYNSPNVIMAYKIAFVATLGVVLFPALQLLGRSSIFSLLGLIILSIYYYCLPHNLDNANETLFIRHLLLGIALFFMIIWVPFIGRKSDNDTFWEYAQSIIFGIIIAILFSVIIYQALAIALYAIEKLFHFEVESIRYAQLALIVFGVFGVNFFLSQIPKHPLFLHVKPYSKIKRIFSKNILAPIAIIYFIILFAYTAKILINMTYPSGTLSWVIVAFSFVAIVSFLFLSPYLKKSSLSQRFIWLAIFLQTIMLGFALWIRVEEYGITYNRYLLAMFGLWLGVMSLYFIFFGKAQQKWLFFFASLLIVASQFGSYSATNMSKKSQTKRLVQLISTAVPRSEELDMKRKYEISDGLAYMEEHYELDTFKKVIPHILKKYKIANTKQDFASYATQALGFKFIDKWQWLEYQSNHGEQRKEKHYFYANNLKNSIKIQGYTHLINYRYNYNTSTNQEDYVNDDLNLSISFKNNQLQVKQAKNNLHILDLNDYVDKLIKQNASSNTDQEALTHEGNHIKILFKTLSIYDDDNITDFEGQILLKN</sequence>
<dbReference type="EMBL" id="CACVAZ010000109">
    <property type="protein sequence ID" value="CAA6816962.1"/>
    <property type="molecule type" value="Genomic_DNA"/>
</dbReference>
<keyword evidence="1" id="KW-0812">Transmembrane</keyword>